<dbReference type="NCBIfam" id="NF002346">
    <property type="entry name" value="PRK01305.2-3"/>
    <property type="match status" value="1"/>
</dbReference>
<dbReference type="GO" id="GO:0005737">
    <property type="term" value="C:cytoplasm"/>
    <property type="evidence" value="ECO:0007669"/>
    <property type="project" value="UniProtKB-SubCell"/>
</dbReference>
<evidence type="ECO:0000256" key="3">
    <source>
        <dbReference type="ARBA" id="ARBA00023315"/>
    </source>
</evidence>
<dbReference type="InterPro" id="IPR016181">
    <property type="entry name" value="Acyl_CoA_acyltransferase"/>
</dbReference>
<comment type="function">
    <text evidence="4">Functions in the N-end rule pathway of protein degradation where it conjugates Leu from its aminoacyl-tRNA to the N-termini of proteins containing an N-terminal aspartate or glutamate.</text>
</comment>
<feature type="domain" description="N-end rule aminoacyl transferase C-terminal" evidence="6">
    <location>
        <begin position="102"/>
        <end position="225"/>
    </location>
</feature>
<dbReference type="Proteomes" id="UP000594749">
    <property type="component" value="Chromosome"/>
</dbReference>
<dbReference type="OrthoDB" id="9782022at2"/>
<evidence type="ECO:0000259" key="6">
    <source>
        <dbReference type="Pfam" id="PF04377"/>
    </source>
</evidence>
<dbReference type="RefSeq" id="WP_025803596.1">
    <property type="nucleotide sequence ID" value="NZ_CP053842.1"/>
</dbReference>
<keyword evidence="1 4" id="KW-0963">Cytoplasm</keyword>
<dbReference type="HAMAP" id="MF_00689">
    <property type="entry name" value="Bpt"/>
    <property type="match status" value="1"/>
</dbReference>
<organism evidence="7 8">
    <name type="scientific">Campylobacter corcagiensis</name>
    <dbReference type="NCBI Taxonomy" id="1448857"/>
    <lineage>
        <taxon>Bacteria</taxon>
        <taxon>Pseudomonadati</taxon>
        <taxon>Campylobacterota</taxon>
        <taxon>Epsilonproteobacteria</taxon>
        <taxon>Campylobacterales</taxon>
        <taxon>Campylobacteraceae</taxon>
        <taxon>Campylobacter</taxon>
    </lineage>
</organism>
<dbReference type="InterPro" id="IPR017138">
    <property type="entry name" value="Asp_Glu_LeuTrfase"/>
</dbReference>
<dbReference type="GO" id="GO:0004057">
    <property type="term" value="F:arginyl-tRNA--protein transferase activity"/>
    <property type="evidence" value="ECO:0007669"/>
    <property type="project" value="InterPro"/>
</dbReference>
<proteinExistence type="inferred from homology"/>
<evidence type="ECO:0000256" key="2">
    <source>
        <dbReference type="ARBA" id="ARBA00022679"/>
    </source>
</evidence>
<dbReference type="NCBIfam" id="NF002344">
    <property type="entry name" value="PRK01305.2-1"/>
    <property type="match status" value="1"/>
</dbReference>
<dbReference type="GO" id="GO:0008914">
    <property type="term" value="F:leucyl-tRNA--protein transferase activity"/>
    <property type="evidence" value="ECO:0007669"/>
    <property type="project" value="UniProtKB-UniRule"/>
</dbReference>
<name>A0A7M1LGT3_9BACT</name>
<dbReference type="PIRSF" id="PIRSF037208">
    <property type="entry name" value="ATE_pro_prd"/>
    <property type="match status" value="1"/>
</dbReference>
<keyword evidence="2 4" id="KW-0808">Transferase</keyword>
<evidence type="ECO:0000313" key="8">
    <source>
        <dbReference type="Proteomes" id="UP000594749"/>
    </source>
</evidence>
<dbReference type="PANTHER" id="PTHR21367">
    <property type="entry name" value="ARGININE-TRNA-PROTEIN TRANSFERASE 1"/>
    <property type="match status" value="1"/>
</dbReference>
<sequence length="242" mass="28676">MNSVIPFCTLDTKCPYLGDRNSRTEYIYIKGCLPEINNSLVKRGFRRFGRYFQKPICEGCGECISVRIDAFNFKLSKSQRRVIRKNSNTKIYISRPLADDSHVELFRKYHKYMNIKREWKYYDIDLIKYYDLYIAGYESFGKEISYYVDEKLVCVDLVDIIDDGISSIYCYYDPDYSHLSLGKFSLLKEIGFAKEMGLRWIYLGYYVKGCQSLEYKKDFLPQESLVEYVDLDKSPVWVNFKA</sequence>
<dbReference type="InterPro" id="IPR007472">
    <property type="entry name" value="N-end_Aminoacyl_Trfase_C"/>
</dbReference>
<evidence type="ECO:0000256" key="4">
    <source>
        <dbReference type="HAMAP-Rule" id="MF_00689"/>
    </source>
</evidence>
<dbReference type="InterPro" id="IPR030700">
    <property type="entry name" value="N-end_Aminoacyl_Trfase"/>
</dbReference>
<evidence type="ECO:0000313" key="7">
    <source>
        <dbReference type="EMBL" id="QOQ87234.1"/>
    </source>
</evidence>
<comment type="subcellular location">
    <subcellularLocation>
        <location evidence="4">Cytoplasm</location>
    </subcellularLocation>
</comment>
<comment type="similarity">
    <text evidence="4">Belongs to the R-transferase family. Bpt subfamily.</text>
</comment>
<protein>
    <recommendedName>
        <fullName evidence="4">Aspartate/glutamate leucyltransferase</fullName>
        <ecNumber evidence="4">2.3.2.29</ecNumber>
    </recommendedName>
</protein>
<dbReference type="Pfam" id="PF04376">
    <property type="entry name" value="ATE_N"/>
    <property type="match status" value="1"/>
</dbReference>
<feature type="domain" description="N-end aminoacyl transferase N-terminal" evidence="5">
    <location>
        <begin position="13"/>
        <end position="81"/>
    </location>
</feature>
<gene>
    <name evidence="4" type="primary">bpt</name>
    <name evidence="7" type="ORF">IMC76_08500</name>
</gene>
<dbReference type="PANTHER" id="PTHR21367:SF1">
    <property type="entry name" value="ARGINYL-TRNA--PROTEIN TRANSFERASE 1"/>
    <property type="match status" value="1"/>
</dbReference>
<dbReference type="AlphaFoldDB" id="A0A7M1LGT3"/>
<dbReference type="EC" id="2.3.2.29" evidence="4"/>
<dbReference type="InterPro" id="IPR007471">
    <property type="entry name" value="N-end_Aminoacyl_Trfase_N"/>
</dbReference>
<comment type="catalytic activity">
    <reaction evidence="4">
        <text>N-terminal L-glutamyl-[protein] + L-leucyl-tRNA(Leu) = N-terminal L-leucyl-L-glutamyl-[protein] + tRNA(Leu) + H(+)</text>
        <dbReference type="Rhea" id="RHEA:50412"/>
        <dbReference type="Rhea" id="RHEA-COMP:9613"/>
        <dbReference type="Rhea" id="RHEA-COMP:9622"/>
        <dbReference type="Rhea" id="RHEA-COMP:12664"/>
        <dbReference type="Rhea" id="RHEA-COMP:12668"/>
        <dbReference type="ChEBI" id="CHEBI:15378"/>
        <dbReference type="ChEBI" id="CHEBI:64721"/>
        <dbReference type="ChEBI" id="CHEBI:78442"/>
        <dbReference type="ChEBI" id="CHEBI:78494"/>
        <dbReference type="ChEBI" id="CHEBI:133041"/>
        <dbReference type="EC" id="2.3.2.29"/>
    </reaction>
</comment>
<keyword evidence="8" id="KW-1185">Reference proteome</keyword>
<keyword evidence="3 4" id="KW-0012">Acyltransferase</keyword>
<comment type="catalytic activity">
    <reaction evidence="4">
        <text>N-terminal L-aspartyl-[protein] + L-leucyl-tRNA(Leu) = N-terminal L-leucyl-L-aspartyl-[protein] + tRNA(Leu) + H(+)</text>
        <dbReference type="Rhea" id="RHEA:50420"/>
        <dbReference type="Rhea" id="RHEA-COMP:9613"/>
        <dbReference type="Rhea" id="RHEA-COMP:9622"/>
        <dbReference type="Rhea" id="RHEA-COMP:12669"/>
        <dbReference type="Rhea" id="RHEA-COMP:12674"/>
        <dbReference type="ChEBI" id="CHEBI:15378"/>
        <dbReference type="ChEBI" id="CHEBI:64720"/>
        <dbReference type="ChEBI" id="CHEBI:78442"/>
        <dbReference type="ChEBI" id="CHEBI:78494"/>
        <dbReference type="ChEBI" id="CHEBI:133042"/>
        <dbReference type="EC" id="2.3.2.29"/>
    </reaction>
</comment>
<dbReference type="EMBL" id="CP063078">
    <property type="protein sequence ID" value="QOQ87234.1"/>
    <property type="molecule type" value="Genomic_DNA"/>
</dbReference>
<dbReference type="Pfam" id="PF04377">
    <property type="entry name" value="ATE_C"/>
    <property type="match status" value="1"/>
</dbReference>
<reference evidence="7 8" key="1">
    <citation type="submission" date="2020-10" db="EMBL/GenBank/DDBJ databases">
        <title>Campylobacter and Helicobacter PacBio genomes.</title>
        <authorList>
            <person name="Lane C."/>
        </authorList>
    </citation>
    <scope>NUCLEOTIDE SEQUENCE [LARGE SCALE GENOMIC DNA]</scope>
    <source>
        <strain evidence="7 8">2016D-0077</strain>
    </source>
</reference>
<dbReference type="SUPFAM" id="SSF55729">
    <property type="entry name" value="Acyl-CoA N-acyltransferases (Nat)"/>
    <property type="match status" value="1"/>
</dbReference>
<accession>A0A7M1LGT3</accession>
<dbReference type="GO" id="GO:0071596">
    <property type="term" value="P:ubiquitin-dependent protein catabolic process via the N-end rule pathway"/>
    <property type="evidence" value="ECO:0007669"/>
    <property type="project" value="InterPro"/>
</dbReference>
<evidence type="ECO:0000259" key="5">
    <source>
        <dbReference type="Pfam" id="PF04376"/>
    </source>
</evidence>
<evidence type="ECO:0000256" key="1">
    <source>
        <dbReference type="ARBA" id="ARBA00022490"/>
    </source>
</evidence>